<accession>A0A0F8Y5Y2</accession>
<reference evidence="1" key="1">
    <citation type="journal article" date="2015" name="Nature">
        <title>Complex archaea that bridge the gap between prokaryotes and eukaryotes.</title>
        <authorList>
            <person name="Spang A."/>
            <person name="Saw J.H."/>
            <person name="Jorgensen S.L."/>
            <person name="Zaremba-Niedzwiedzka K."/>
            <person name="Martijn J."/>
            <person name="Lind A.E."/>
            <person name="van Eijk R."/>
            <person name="Schleper C."/>
            <person name="Guy L."/>
            <person name="Ettema T.J."/>
        </authorList>
    </citation>
    <scope>NUCLEOTIDE SEQUENCE</scope>
</reference>
<comment type="caution">
    <text evidence="1">The sequence shown here is derived from an EMBL/GenBank/DDBJ whole genome shotgun (WGS) entry which is preliminary data.</text>
</comment>
<evidence type="ECO:0008006" key="2">
    <source>
        <dbReference type="Google" id="ProtNLM"/>
    </source>
</evidence>
<proteinExistence type="predicted"/>
<evidence type="ECO:0000313" key="1">
    <source>
        <dbReference type="EMBL" id="KKK49569.1"/>
    </source>
</evidence>
<sequence>MKAVKCPVCDGKGQIVNCFGEGGSYQEVDCHGCQGKGWVEVGAPDIKFDPSIAR</sequence>
<dbReference type="EMBL" id="LAZR01068473">
    <property type="protein sequence ID" value="KKK49569.1"/>
    <property type="molecule type" value="Genomic_DNA"/>
</dbReference>
<gene>
    <name evidence="1" type="ORF">LCGC14_3133720</name>
</gene>
<dbReference type="AlphaFoldDB" id="A0A0F8Y5Y2"/>
<name>A0A0F8Y5Y2_9ZZZZ</name>
<organism evidence="1">
    <name type="scientific">marine sediment metagenome</name>
    <dbReference type="NCBI Taxonomy" id="412755"/>
    <lineage>
        <taxon>unclassified sequences</taxon>
        <taxon>metagenomes</taxon>
        <taxon>ecological metagenomes</taxon>
    </lineage>
</organism>
<protein>
    <recommendedName>
        <fullName evidence="2">CR-type domain-containing protein</fullName>
    </recommendedName>
</protein>